<feature type="transmembrane region" description="Helical" evidence="5">
    <location>
        <begin position="52"/>
        <end position="75"/>
    </location>
</feature>
<feature type="transmembrane region" description="Helical" evidence="5">
    <location>
        <begin position="272"/>
        <end position="292"/>
    </location>
</feature>
<dbReference type="GeneID" id="89976725"/>
<dbReference type="SUPFAM" id="SSF103473">
    <property type="entry name" value="MFS general substrate transporter"/>
    <property type="match status" value="1"/>
</dbReference>
<reference evidence="6 7" key="1">
    <citation type="submission" date="2023-08" db="EMBL/GenBank/DDBJ databases">
        <title>Black Yeasts Isolated from many extreme environments.</title>
        <authorList>
            <person name="Coleine C."/>
            <person name="Stajich J.E."/>
            <person name="Selbmann L."/>
        </authorList>
    </citation>
    <scope>NUCLEOTIDE SEQUENCE [LARGE SCALE GENOMIC DNA]</scope>
    <source>
        <strain evidence="6 7">CCFEE 5792</strain>
    </source>
</reference>
<evidence type="ECO:0000313" key="6">
    <source>
        <dbReference type="EMBL" id="KAK5046105.1"/>
    </source>
</evidence>
<evidence type="ECO:0008006" key="8">
    <source>
        <dbReference type="Google" id="ProtNLM"/>
    </source>
</evidence>
<dbReference type="AlphaFoldDB" id="A0AAV9MYU1"/>
<feature type="transmembrane region" description="Helical" evidence="5">
    <location>
        <begin position="365"/>
        <end position="387"/>
    </location>
</feature>
<comment type="subcellular location">
    <subcellularLocation>
        <location evidence="1">Membrane</location>
        <topology evidence="1">Multi-pass membrane protein</topology>
    </subcellularLocation>
</comment>
<evidence type="ECO:0000256" key="4">
    <source>
        <dbReference type="ARBA" id="ARBA00023136"/>
    </source>
</evidence>
<dbReference type="GO" id="GO:0005886">
    <property type="term" value="C:plasma membrane"/>
    <property type="evidence" value="ECO:0007669"/>
    <property type="project" value="TreeGrafter"/>
</dbReference>
<accession>A0AAV9MYU1</accession>
<evidence type="ECO:0000256" key="2">
    <source>
        <dbReference type="ARBA" id="ARBA00022692"/>
    </source>
</evidence>
<sequence length="411" mass="45844">MAGVCFGTARIDSVKGLYATNLICGLAGSTNETIVQMTIVDLFFIHQRSRMYATYSVAATIGSFLVPLAAGAQAASQGWRWSYWTLAIVNTVIFFCFLIFFEESKYVENSFGQSVLEPQNDLEQTTPVSASLKGEVTLDLSQPQPLRQTLSDTPNYTVNSYRQRMRLITPTRVNIWQLFYRPVEVLFCLPAVLFSAIQYGFILAWCAVFTSAQAIIMPYEPWNFNETQMGLLMLAPFIGLVIGLAVGGYVGDKMIVYFSKRNNGIYEPEMRLYAQIVPCIVSTAGFLVFGIYLSEYAHWAKCTVGTLIYGLGWGMGLNSTTYAIDSYSGVIGEAFVSISFVRNIFSVILLFALEPWFAAEGLRNSFITMGVLCFVIQLLFIPMIIFGKRARVITADRYNRMASAVKAYSRG</sequence>
<dbReference type="PANTHER" id="PTHR23502">
    <property type="entry name" value="MAJOR FACILITATOR SUPERFAMILY"/>
    <property type="match status" value="1"/>
</dbReference>
<evidence type="ECO:0000256" key="5">
    <source>
        <dbReference type="SAM" id="Phobius"/>
    </source>
</evidence>
<protein>
    <recommendedName>
        <fullName evidence="8">Major facilitator superfamily (MFS) profile domain-containing protein</fullName>
    </recommendedName>
</protein>
<keyword evidence="4 5" id="KW-0472">Membrane</keyword>
<dbReference type="Gene3D" id="1.20.1250.20">
    <property type="entry name" value="MFS general substrate transporter like domains"/>
    <property type="match status" value="1"/>
</dbReference>
<dbReference type="EMBL" id="JAVRRD010000032">
    <property type="protein sequence ID" value="KAK5046105.1"/>
    <property type="molecule type" value="Genomic_DNA"/>
</dbReference>
<evidence type="ECO:0000256" key="3">
    <source>
        <dbReference type="ARBA" id="ARBA00022989"/>
    </source>
</evidence>
<organism evidence="6 7">
    <name type="scientific">Exophiala bonariae</name>
    <dbReference type="NCBI Taxonomy" id="1690606"/>
    <lineage>
        <taxon>Eukaryota</taxon>
        <taxon>Fungi</taxon>
        <taxon>Dikarya</taxon>
        <taxon>Ascomycota</taxon>
        <taxon>Pezizomycotina</taxon>
        <taxon>Eurotiomycetes</taxon>
        <taxon>Chaetothyriomycetidae</taxon>
        <taxon>Chaetothyriales</taxon>
        <taxon>Herpotrichiellaceae</taxon>
        <taxon>Exophiala</taxon>
    </lineage>
</organism>
<proteinExistence type="predicted"/>
<evidence type="ECO:0000256" key="1">
    <source>
        <dbReference type="ARBA" id="ARBA00004141"/>
    </source>
</evidence>
<comment type="caution">
    <text evidence="6">The sequence shown here is derived from an EMBL/GenBank/DDBJ whole genome shotgun (WGS) entry which is preliminary data.</text>
</comment>
<name>A0AAV9MYU1_9EURO</name>
<dbReference type="InterPro" id="IPR011701">
    <property type="entry name" value="MFS"/>
</dbReference>
<feature type="transmembrane region" description="Helical" evidence="5">
    <location>
        <begin position="230"/>
        <end position="251"/>
    </location>
</feature>
<dbReference type="RefSeq" id="XP_064701704.1">
    <property type="nucleotide sequence ID" value="XM_064852107.1"/>
</dbReference>
<keyword evidence="3 5" id="KW-1133">Transmembrane helix</keyword>
<dbReference type="PANTHER" id="PTHR23502:SF50">
    <property type="entry name" value="TRANSPORTER, PUTATIVE (AFU_ORTHOLOGUE AFUA_5G00430)-RELATED"/>
    <property type="match status" value="1"/>
</dbReference>
<keyword evidence="2 5" id="KW-0812">Transmembrane</keyword>
<feature type="transmembrane region" description="Helical" evidence="5">
    <location>
        <begin position="330"/>
        <end position="353"/>
    </location>
</feature>
<feature type="transmembrane region" description="Helical" evidence="5">
    <location>
        <begin position="185"/>
        <end position="210"/>
    </location>
</feature>
<dbReference type="Pfam" id="PF07690">
    <property type="entry name" value="MFS_1"/>
    <property type="match status" value="1"/>
</dbReference>
<evidence type="ECO:0000313" key="7">
    <source>
        <dbReference type="Proteomes" id="UP001358417"/>
    </source>
</evidence>
<dbReference type="Proteomes" id="UP001358417">
    <property type="component" value="Unassembled WGS sequence"/>
</dbReference>
<gene>
    <name evidence="6" type="ORF">LTR84_008562</name>
</gene>
<dbReference type="InterPro" id="IPR036259">
    <property type="entry name" value="MFS_trans_sf"/>
</dbReference>
<feature type="transmembrane region" description="Helical" evidence="5">
    <location>
        <begin position="81"/>
        <end position="101"/>
    </location>
</feature>
<keyword evidence="7" id="KW-1185">Reference proteome</keyword>
<dbReference type="GO" id="GO:0022857">
    <property type="term" value="F:transmembrane transporter activity"/>
    <property type="evidence" value="ECO:0007669"/>
    <property type="project" value="InterPro"/>
</dbReference>